<keyword evidence="3" id="KW-0964">Secreted</keyword>
<feature type="signal peptide" evidence="5">
    <location>
        <begin position="1"/>
        <end position="20"/>
    </location>
</feature>
<keyword evidence="8" id="KW-1185">Reference proteome</keyword>
<organism evidence="7 8">
    <name type="scientific">Polyplax serrata</name>
    <name type="common">Common mouse louse</name>
    <dbReference type="NCBI Taxonomy" id="468196"/>
    <lineage>
        <taxon>Eukaryota</taxon>
        <taxon>Metazoa</taxon>
        <taxon>Ecdysozoa</taxon>
        <taxon>Arthropoda</taxon>
        <taxon>Hexapoda</taxon>
        <taxon>Insecta</taxon>
        <taxon>Pterygota</taxon>
        <taxon>Neoptera</taxon>
        <taxon>Paraneoptera</taxon>
        <taxon>Psocodea</taxon>
        <taxon>Troctomorpha</taxon>
        <taxon>Phthiraptera</taxon>
        <taxon>Anoplura</taxon>
        <taxon>Polyplacidae</taxon>
        <taxon>Polyplax</taxon>
    </lineage>
</organism>
<comment type="similarity">
    <text evidence="2 4">Belongs to the AB hydrolase superfamily. Lipase family.</text>
</comment>
<comment type="caution">
    <text evidence="7">The sequence shown here is derived from an EMBL/GenBank/DDBJ whole genome shotgun (WGS) entry which is preliminary data.</text>
</comment>
<evidence type="ECO:0000256" key="1">
    <source>
        <dbReference type="ARBA" id="ARBA00004613"/>
    </source>
</evidence>
<gene>
    <name evidence="7" type="ORF">RUM44_012106</name>
</gene>
<name>A0ABR1BEA8_POLSC</name>
<dbReference type="InterPro" id="IPR033906">
    <property type="entry name" value="Lipase_N"/>
</dbReference>
<evidence type="ECO:0000256" key="3">
    <source>
        <dbReference type="ARBA" id="ARBA00022525"/>
    </source>
</evidence>
<dbReference type="PANTHER" id="PTHR11610">
    <property type="entry name" value="LIPASE"/>
    <property type="match status" value="1"/>
</dbReference>
<keyword evidence="5" id="KW-0732">Signal</keyword>
<evidence type="ECO:0000313" key="7">
    <source>
        <dbReference type="EMBL" id="KAK6640412.1"/>
    </source>
</evidence>
<evidence type="ECO:0000313" key="8">
    <source>
        <dbReference type="Proteomes" id="UP001359485"/>
    </source>
</evidence>
<dbReference type="CDD" id="cd00707">
    <property type="entry name" value="Pancreat_lipase_like"/>
    <property type="match status" value="1"/>
</dbReference>
<evidence type="ECO:0000259" key="6">
    <source>
        <dbReference type="Pfam" id="PF00151"/>
    </source>
</evidence>
<dbReference type="SUPFAM" id="SSF53474">
    <property type="entry name" value="alpha/beta-Hydrolases"/>
    <property type="match status" value="1"/>
</dbReference>
<dbReference type="InterPro" id="IPR000734">
    <property type="entry name" value="TAG_lipase"/>
</dbReference>
<evidence type="ECO:0000256" key="2">
    <source>
        <dbReference type="ARBA" id="ARBA00010701"/>
    </source>
</evidence>
<feature type="chain" id="PRO_5047167505" description="Lipase domain-containing protein" evidence="5">
    <location>
        <begin position="21"/>
        <end position="1219"/>
    </location>
</feature>
<evidence type="ECO:0000256" key="4">
    <source>
        <dbReference type="RuleBase" id="RU004262"/>
    </source>
</evidence>
<accession>A0ABR1BEA8</accession>
<sequence length="1219" mass="134161">MKAFLLHLLLPCVVMYYVNCLPYRNQWSKYETQHDYYEDYYTRKVPRLRTSSNNVRDFHVNQLSWFPVNDLRARPDNVRVGESDEEPAKPETQTWQVAVDASDDCDDSHPCDSQANPKTKQVKTKDKIKKTFKCISGNFNMTRNWSAIKNKSSKSMKKVGTYVKKINGKLIVKKLKNVTNPLRVKSSGLSTKQNKTINCSCDSCNDSTTLPPNHCHPKSSHVEKIKDTSGSCASKSSVTTPARSATTTCAPTLSEDQTMSAPILPNYLHINNFMPVLPRPPVLSAYPLDISMPVKSPMPDFLPFSIDSQNRQQPGNPMFQPVPIVDQESFWRSKSKKIPYPVQKAPVNVTPVPSCQCLTTPVPQVCQTAPCPTTPSPCVCPTTPPPHVCPTTPCPTTPVPCVCPTAPVPQVCPTTPCPTTPAPCVCPTAPPPQVCSTTPYHTTPAPCVCPTAPVPQVCPTTPCPTTPAPCVCPTAPPPQVCPTTPYHTTPAPCVCPTAPPPQVCPTTPCPTTPAPHVCPTPPCPTTPAPCVCPTTPAPHVCHTTPAPCVCPTTPPQCMCPTPKPTLPPTPYVCQPPPPCEPPPQPTCVTQAPANCIPQYPPPAPAQYPPVHPVQTPAPSCSSVSVGGSSEVKNHSKPKFLSVFPSYQKSMSAPPKFVHPFKKGNVYGAQSKKAYKKITSPSIPPHFRQFPPEMSPLDLLHYISYPPSCRCKLSKLLEKLPLLPTEAPLFPVETPDPPEPSESPELSVKECAKSFPHPPFHRKFYNAFNNKQLHPFPLHQYYAKRLPLMSVTHKSSQYVRNFLSPQRLVNKLPSSYADANCKPNVLLPPDEYLNELNNMVKSFCRGNKSKKSKIVERSVNAEGENANSSKVLETAGEMASDLAGRVTSLWHCVLGSHRVPETRDVRFYLYTRRNVIQPELLTVNYDLINKKIQEQPQRYDIDCFDLQPNEIEDFQRISDENREIVKSNYLNIRAPTKILIHGYTGSYKDSRMAKIKDAYLNRGRYNVIQVDWEMLAAPPCYVRVTHNSKFVGETIAQLLNGLHMVGLNMSLVHLVGFSLGAQVAGFAGNNSTTVPVCRITAASIPLGLDPALPLFLHTRPSGHLDRFDAKFVDVIHTCGGILAMLDPLGHVDFYPNGGTRQPGCEFSNLKCSHSRAPQLFAESVDSNKKFRGQLCLTWEDYIGGDCDNTSATSYMGEPCSRSSVSGKYYLLTGSKEPFAL</sequence>
<dbReference type="InterPro" id="IPR013818">
    <property type="entry name" value="Lipase"/>
</dbReference>
<evidence type="ECO:0000256" key="5">
    <source>
        <dbReference type="SAM" id="SignalP"/>
    </source>
</evidence>
<dbReference type="EMBL" id="JAWJWF010000001">
    <property type="protein sequence ID" value="KAK6640412.1"/>
    <property type="molecule type" value="Genomic_DNA"/>
</dbReference>
<dbReference type="PANTHER" id="PTHR11610:SF173">
    <property type="entry name" value="LIPASE DOMAIN-CONTAINING PROTEIN-RELATED"/>
    <property type="match status" value="1"/>
</dbReference>
<dbReference type="PRINTS" id="PR00821">
    <property type="entry name" value="TAGLIPASE"/>
</dbReference>
<dbReference type="InterPro" id="IPR029058">
    <property type="entry name" value="AB_hydrolase_fold"/>
</dbReference>
<dbReference type="Proteomes" id="UP001359485">
    <property type="component" value="Unassembled WGS sequence"/>
</dbReference>
<proteinExistence type="inferred from homology"/>
<reference evidence="7 8" key="1">
    <citation type="submission" date="2023-09" db="EMBL/GenBank/DDBJ databases">
        <title>Genomes of two closely related lineages of the louse Polyplax serrata with different host specificities.</title>
        <authorList>
            <person name="Martinu J."/>
            <person name="Tarabai H."/>
            <person name="Stefka J."/>
            <person name="Hypsa V."/>
        </authorList>
    </citation>
    <scope>NUCLEOTIDE SEQUENCE [LARGE SCALE GENOMIC DNA]</scope>
    <source>
        <strain evidence="7">98ZLc_SE</strain>
    </source>
</reference>
<dbReference type="Pfam" id="PF00151">
    <property type="entry name" value="Lipase"/>
    <property type="match status" value="1"/>
</dbReference>
<protein>
    <recommendedName>
        <fullName evidence="6">Lipase domain-containing protein</fullName>
    </recommendedName>
</protein>
<feature type="domain" description="Lipase" evidence="6">
    <location>
        <begin position="929"/>
        <end position="1217"/>
    </location>
</feature>
<comment type="subcellular location">
    <subcellularLocation>
        <location evidence="1">Secreted</location>
    </subcellularLocation>
</comment>
<dbReference type="Gene3D" id="3.40.50.1820">
    <property type="entry name" value="alpha/beta hydrolase"/>
    <property type="match status" value="1"/>
</dbReference>